<dbReference type="HOGENOM" id="CLU_1677649_0_0_1"/>
<accession>W9YYA1</accession>
<evidence type="ECO:0000313" key="2">
    <source>
        <dbReference type="Proteomes" id="UP000019478"/>
    </source>
</evidence>
<keyword evidence="2" id="KW-1185">Reference proteome</keyword>
<evidence type="ECO:0000313" key="1">
    <source>
        <dbReference type="EMBL" id="EXJ87279.1"/>
    </source>
</evidence>
<gene>
    <name evidence="1" type="ORF">A1O3_04238</name>
</gene>
<comment type="caution">
    <text evidence="1">The sequence shown here is derived from an EMBL/GenBank/DDBJ whole genome shotgun (WGS) entry which is preliminary data.</text>
</comment>
<dbReference type="RefSeq" id="XP_007732558.1">
    <property type="nucleotide sequence ID" value="XM_007734368.1"/>
</dbReference>
<dbReference type="AlphaFoldDB" id="W9YYA1"/>
<organism evidence="1 2">
    <name type="scientific">Capronia epimyces CBS 606.96</name>
    <dbReference type="NCBI Taxonomy" id="1182542"/>
    <lineage>
        <taxon>Eukaryota</taxon>
        <taxon>Fungi</taxon>
        <taxon>Dikarya</taxon>
        <taxon>Ascomycota</taxon>
        <taxon>Pezizomycotina</taxon>
        <taxon>Eurotiomycetes</taxon>
        <taxon>Chaetothyriomycetidae</taxon>
        <taxon>Chaetothyriales</taxon>
        <taxon>Herpotrichiellaceae</taxon>
        <taxon>Capronia</taxon>
    </lineage>
</organism>
<protein>
    <submittedName>
        <fullName evidence="1">Uncharacterized protein</fullName>
    </submittedName>
</protein>
<sequence length="157" mass="17795">MMNMCELKLFGEVGVKGQGERARESQQSVRLSRSTNLVSMPIPTQNTILLTPAMMALNSFLQMKQMKHLAVLGKKLMMRKLTPRLKGMPLVLRLTTNLERTPVTITKQATLLRAPMNILRTTHQTRLPMRTSVRLVNLDMMPLNTRQVNPESPLTAM</sequence>
<name>W9YYA1_9EURO</name>
<reference evidence="1 2" key="1">
    <citation type="submission" date="2013-03" db="EMBL/GenBank/DDBJ databases">
        <title>The Genome Sequence of Capronia epimyces CBS 606.96.</title>
        <authorList>
            <consortium name="The Broad Institute Genomics Platform"/>
            <person name="Cuomo C."/>
            <person name="de Hoog S."/>
            <person name="Gorbushina A."/>
            <person name="Walker B."/>
            <person name="Young S.K."/>
            <person name="Zeng Q."/>
            <person name="Gargeya S."/>
            <person name="Fitzgerald M."/>
            <person name="Haas B."/>
            <person name="Abouelleil A."/>
            <person name="Allen A.W."/>
            <person name="Alvarado L."/>
            <person name="Arachchi H.M."/>
            <person name="Berlin A.M."/>
            <person name="Chapman S.B."/>
            <person name="Gainer-Dewar J."/>
            <person name="Goldberg J."/>
            <person name="Griggs A."/>
            <person name="Gujja S."/>
            <person name="Hansen M."/>
            <person name="Howarth C."/>
            <person name="Imamovic A."/>
            <person name="Ireland A."/>
            <person name="Larimer J."/>
            <person name="McCowan C."/>
            <person name="Murphy C."/>
            <person name="Pearson M."/>
            <person name="Poon T.W."/>
            <person name="Priest M."/>
            <person name="Roberts A."/>
            <person name="Saif S."/>
            <person name="Shea T."/>
            <person name="Sisk P."/>
            <person name="Sykes S."/>
            <person name="Wortman J."/>
            <person name="Nusbaum C."/>
            <person name="Birren B."/>
        </authorList>
    </citation>
    <scope>NUCLEOTIDE SEQUENCE [LARGE SCALE GENOMIC DNA]</scope>
    <source>
        <strain evidence="1 2">CBS 606.96</strain>
    </source>
</reference>
<proteinExistence type="predicted"/>
<dbReference type="GeneID" id="19168358"/>
<dbReference type="Proteomes" id="UP000019478">
    <property type="component" value="Unassembled WGS sequence"/>
</dbReference>
<dbReference type="EMBL" id="AMGY01000003">
    <property type="protein sequence ID" value="EXJ87279.1"/>
    <property type="molecule type" value="Genomic_DNA"/>
</dbReference>